<protein>
    <submittedName>
        <fullName evidence="2">Uncharacterized protein</fullName>
    </submittedName>
</protein>
<proteinExistence type="predicted"/>
<gene>
    <name evidence="2" type="ORF">GBAR_LOCUS30549</name>
</gene>
<keyword evidence="1" id="KW-0472">Membrane</keyword>
<reference evidence="2" key="1">
    <citation type="submission" date="2023-03" db="EMBL/GenBank/DDBJ databases">
        <authorList>
            <person name="Steffen K."/>
            <person name="Cardenas P."/>
        </authorList>
    </citation>
    <scope>NUCLEOTIDE SEQUENCE</scope>
</reference>
<dbReference type="Proteomes" id="UP001174909">
    <property type="component" value="Unassembled WGS sequence"/>
</dbReference>
<feature type="transmembrane region" description="Helical" evidence="1">
    <location>
        <begin position="93"/>
        <end position="115"/>
    </location>
</feature>
<feature type="transmembrane region" description="Helical" evidence="1">
    <location>
        <begin position="51"/>
        <end position="73"/>
    </location>
</feature>
<keyword evidence="3" id="KW-1185">Reference proteome</keyword>
<dbReference type="AlphaFoldDB" id="A0AA35XER8"/>
<keyword evidence="1" id="KW-1133">Transmembrane helix</keyword>
<comment type="caution">
    <text evidence="2">The sequence shown here is derived from an EMBL/GenBank/DDBJ whole genome shotgun (WGS) entry which is preliminary data.</text>
</comment>
<feature type="transmembrane region" description="Helical" evidence="1">
    <location>
        <begin position="20"/>
        <end position="39"/>
    </location>
</feature>
<dbReference type="EMBL" id="CASHTH010004321">
    <property type="protein sequence ID" value="CAI8056078.1"/>
    <property type="molecule type" value="Genomic_DNA"/>
</dbReference>
<evidence type="ECO:0000313" key="2">
    <source>
        <dbReference type="EMBL" id="CAI8056078.1"/>
    </source>
</evidence>
<keyword evidence="1" id="KW-0812">Transmembrane</keyword>
<name>A0AA35XER8_GEOBA</name>
<evidence type="ECO:0000256" key="1">
    <source>
        <dbReference type="SAM" id="Phobius"/>
    </source>
</evidence>
<sequence>MRAYVLGVYTILLLAHSYLRWPLLLLFLLLLARGVAGWVRRAQWQPMDTGLLQAATRLLSLQFLVGLLLYVAFSPWIRVALEDVGAAMRDAQLRYFLVEHALLMAIAVTFMSIATGRIKRAPAERRFRGTVVAVLITLILVGAAIPWPGMSAGRPLFRVQEQAAPAFF</sequence>
<accession>A0AA35XER8</accession>
<evidence type="ECO:0000313" key="3">
    <source>
        <dbReference type="Proteomes" id="UP001174909"/>
    </source>
</evidence>
<feature type="transmembrane region" description="Helical" evidence="1">
    <location>
        <begin position="127"/>
        <end position="147"/>
    </location>
</feature>
<organism evidence="2 3">
    <name type="scientific">Geodia barretti</name>
    <name type="common">Barrett's horny sponge</name>
    <dbReference type="NCBI Taxonomy" id="519541"/>
    <lineage>
        <taxon>Eukaryota</taxon>
        <taxon>Metazoa</taxon>
        <taxon>Porifera</taxon>
        <taxon>Demospongiae</taxon>
        <taxon>Heteroscleromorpha</taxon>
        <taxon>Tetractinellida</taxon>
        <taxon>Astrophorina</taxon>
        <taxon>Geodiidae</taxon>
        <taxon>Geodia</taxon>
    </lineage>
</organism>